<dbReference type="SUPFAM" id="SSF46894">
    <property type="entry name" value="C-terminal effector domain of the bipartite response regulators"/>
    <property type="match status" value="1"/>
</dbReference>
<dbReference type="RefSeq" id="WP_231008799.1">
    <property type="nucleotide sequence ID" value="NZ_JAJNEC010000008.1"/>
</dbReference>
<evidence type="ECO:0000256" key="3">
    <source>
        <dbReference type="ARBA" id="ARBA00023163"/>
    </source>
</evidence>
<evidence type="ECO:0000256" key="1">
    <source>
        <dbReference type="ARBA" id="ARBA00023015"/>
    </source>
</evidence>
<dbReference type="Gene3D" id="1.10.10.10">
    <property type="entry name" value="Winged helix-like DNA-binding domain superfamily/Winged helix DNA-binding domain"/>
    <property type="match status" value="1"/>
</dbReference>
<keyword evidence="1" id="KW-0805">Transcription regulation</keyword>
<keyword evidence="3" id="KW-0804">Transcription</keyword>
<feature type="domain" description="HTH luxR-type" evidence="4">
    <location>
        <begin position="95"/>
        <end position="159"/>
    </location>
</feature>
<dbReference type="InterPro" id="IPR000792">
    <property type="entry name" value="Tscrpt_reg_LuxR_C"/>
</dbReference>
<evidence type="ECO:0000313" key="5">
    <source>
        <dbReference type="EMBL" id="MCD2426211.1"/>
    </source>
</evidence>
<dbReference type="InterPro" id="IPR016032">
    <property type="entry name" value="Sig_transdc_resp-reg_C-effctor"/>
</dbReference>
<dbReference type="PANTHER" id="PTHR44688:SF16">
    <property type="entry name" value="DNA-BINDING TRANSCRIPTIONAL ACTIVATOR DEVR_DOSR"/>
    <property type="match status" value="1"/>
</dbReference>
<keyword evidence="6" id="KW-1185">Reference proteome</keyword>
<dbReference type="PROSITE" id="PS00622">
    <property type="entry name" value="HTH_LUXR_1"/>
    <property type="match status" value="1"/>
</dbReference>
<reference evidence="5 6" key="1">
    <citation type="submission" date="2021-11" db="EMBL/GenBank/DDBJ databases">
        <title>Genomic of Niabella pedocola.</title>
        <authorList>
            <person name="Wu T."/>
        </authorList>
    </citation>
    <scope>NUCLEOTIDE SEQUENCE [LARGE SCALE GENOMIC DNA]</scope>
    <source>
        <strain evidence="5 6">JCM 31011</strain>
    </source>
</reference>
<dbReference type="Pfam" id="PF00196">
    <property type="entry name" value="GerE"/>
    <property type="match status" value="1"/>
</dbReference>
<proteinExistence type="predicted"/>
<dbReference type="InterPro" id="IPR036388">
    <property type="entry name" value="WH-like_DNA-bd_sf"/>
</dbReference>
<dbReference type="EMBL" id="JAJNEC010000008">
    <property type="protein sequence ID" value="MCD2426211.1"/>
    <property type="molecule type" value="Genomic_DNA"/>
</dbReference>
<comment type="caution">
    <text evidence="5">The sequence shown here is derived from an EMBL/GenBank/DDBJ whole genome shotgun (WGS) entry which is preliminary data.</text>
</comment>
<dbReference type="SMART" id="SM00421">
    <property type="entry name" value="HTH_LUXR"/>
    <property type="match status" value="1"/>
</dbReference>
<protein>
    <submittedName>
        <fullName evidence="5">Helix-turn-helix transcriptional regulator</fullName>
    </submittedName>
</protein>
<keyword evidence="2" id="KW-0238">DNA-binding</keyword>
<dbReference type="CDD" id="cd06170">
    <property type="entry name" value="LuxR_C_like"/>
    <property type="match status" value="1"/>
</dbReference>
<dbReference type="Proteomes" id="UP001199816">
    <property type="component" value="Unassembled WGS sequence"/>
</dbReference>
<evidence type="ECO:0000259" key="4">
    <source>
        <dbReference type="PROSITE" id="PS50043"/>
    </source>
</evidence>
<dbReference type="PRINTS" id="PR00038">
    <property type="entry name" value="HTHLUXR"/>
</dbReference>
<evidence type="ECO:0000313" key="6">
    <source>
        <dbReference type="Proteomes" id="UP001199816"/>
    </source>
</evidence>
<name>A0ABS8PYR5_9BACT</name>
<sequence>MSDPAEVHNRRQTSVSYRVQEKQNGTANLSEVVKAEAALTGNDNLLGITMEIIRQNATPKKKKITLSIKLDRDEVFEYVKTIDFYLKNKPMLSKYKKSIEQLSTREKQICGLLSKGHSSTEIGSLLFISTDTVRTHRKNIFRKLGCNSVKELIFYSMLL</sequence>
<evidence type="ECO:0000256" key="2">
    <source>
        <dbReference type="ARBA" id="ARBA00023125"/>
    </source>
</evidence>
<organism evidence="5 6">
    <name type="scientific">Niabella pedocola</name>
    <dbReference type="NCBI Taxonomy" id="1752077"/>
    <lineage>
        <taxon>Bacteria</taxon>
        <taxon>Pseudomonadati</taxon>
        <taxon>Bacteroidota</taxon>
        <taxon>Chitinophagia</taxon>
        <taxon>Chitinophagales</taxon>
        <taxon>Chitinophagaceae</taxon>
        <taxon>Niabella</taxon>
    </lineage>
</organism>
<gene>
    <name evidence="5" type="ORF">LQ567_25725</name>
</gene>
<accession>A0ABS8PYR5</accession>
<dbReference type="PANTHER" id="PTHR44688">
    <property type="entry name" value="DNA-BINDING TRANSCRIPTIONAL ACTIVATOR DEVR_DOSR"/>
    <property type="match status" value="1"/>
</dbReference>
<dbReference type="PROSITE" id="PS50043">
    <property type="entry name" value="HTH_LUXR_2"/>
    <property type="match status" value="1"/>
</dbReference>